<accession>A0ABW4JJ02</accession>
<organism evidence="7 8">
    <name type="scientific">Alicyclobacillus fodiniaquatilis</name>
    <dbReference type="NCBI Taxonomy" id="1661150"/>
    <lineage>
        <taxon>Bacteria</taxon>
        <taxon>Bacillati</taxon>
        <taxon>Bacillota</taxon>
        <taxon>Bacilli</taxon>
        <taxon>Bacillales</taxon>
        <taxon>Alicyclobacillaceae</taxon>
        <taxon>Alicyclobacillus</taxon>
    </lineage>
</organism>
<evidence type="ECO:0000256" key="3">
    <source>
        <dbReference type="ARBA" id="ARBA00022801"/>
    </source>
</evidence>
<dbReference type="NCBIfam" id="TIGR00221">
    <property type="entry name" value="nagA"/>
    <property type="match status" value="1"/>
</dbReference>
<dbReference type="InterPro" id="IPR032466">
    <property type="entry name" value="Metal_Hydrolase"/>
</dbReference>
<dbReference type="InterPro" id="IPR003764">
    <property type="entry name" value="GlcNAc_6-P_deAcase"/>
</dbReference>
<name>A0ABW4JJ02_9BACL</name>
<sequence>MSAMSTGSMVIRGARVVTPYGVIEDGWVKVENGVVSAVAQSAEALAVADEVIDANGAWLVPGFIDIHVHGGNGADVMDGQASSIRTIGQFHAKHGTTSWLPTTLTAPVDHLAKSIASVDTVRNEGYLGATILGLHLEGPFIDMERRGAQNPDYVLEPNLDVMKRLANVAPGLIRKVTIAPERPDALRVIRWLSENGIISSMGHTNATMAEIQAGVEAGATHATHLFNGMRGLHHREGGAVGGCLLSDAVVCELIADGHHVQPEVMKLVVKTKGPGKVVLITDAMTAAGQPDGHYRLGGLDVTVTDGVALLTEGHNLAGSTLTMNNAVKTMVSRVGVDMLAAVQMASDTPARELGVSDRKGGIEVGKDADLVLLDESLQVMRTIIGGNTVYAR</sequence>
<evidence type="ECO:0000256" key="4">
    <source>
        <dbReference type="ARBA" id="ARBA00023277"/>
    </source>
</evidence>
<keyword evidence="8" id="KW-1185">Reference proteome</keyword>
<dbReference type="GO" id="GO:0008448">
    <property type="term" value="F:N-acetylglucosamine-6-phosphate deacetylase activity"/>
    <property type="evidence" value="ECO:0007669"/>
    <property type="project" value="UniProtKB-EC"/>
</dbReference>
<dbReference type="InterPro" id="IPR006680">
    <property type="entry name" value="Amidohydro-rel"/>
</dbReference>
<evidence type="ECO:0000256" key="5">
    <source>
        <dbReference type="PIRNR" id="PIRNR038994"/>
    </source>
</evidence>
<dbReference type="InterPro" id="IPR011059">
    <property type="entry name" value="Metal-dep_hydrolase_composite"/>
</dbReference>
<proteinExistence type="inferred from homology"/>
<keyword evidence="3 5" id="KW-0378">Hydrolase</keyword>
<gene>
    <name evidence="7" type="primary">nagA</name>
    <name evidence="7" type="ORF">ACFSB2_13770</name>
</gene>
<dbReference type="CDD" id="cd00854">
    <property type="entry name" value="NagA"/>
    <property type="match status" value="1"/>
</dbReference>
<feature type="domain" description="Amidohydrolase-related" evidence="6">
    <location>
        <begin position="59"/>
        <end position="389"/>
    </location>
</feature>
<keyword evidence="4 5" id="KW-0119">Carbohydrate metabolism</keyword>
<dbReference type="PANTHER" id="PTHR11113">
    <property type="entry name" value="N-ACETYLGLUCOSAMINE-6-PHOSPHATE DEACETYLASE"/>
    <property type="match status" value="1"/>
</dbReference>
<protein>
    <submittedName>
        <fullName evidence="7">N-acetylglucosamine-6-phosphate deacetylase</fullName>
        <ecNumber evidence="7">3.5.1.25</ecNumber>
    </submittedName>
</protein>
<evidence type="ECO:0000313" key="8">
    <source>
        <dbReference type="Proteomes" id="UP001597079"/>
    </source>
</evidence>
<dbReference type="Pfam" id="PF01979">
    <property type="entry name" value="Amidohydro_1"/>
    <property type="match status" value="1"/>
</dbReference>
<dbReference type="SUPFAM" id="SSF51556">
    <property type="entry name" value="Metallo-dependent hydrolases"/>
    <property type="match status" value="1"/>
</dbReference>
<dbReference type="Proteomes" id="UP001597079">
    <property type="component" value="Unassembled WGS sequence"/>
</dbReference>
<evidence type="ECO:0000256" key="1">
    <source>
        <dbReference type="ARBA" id="ARBA00010716"/>
    </source>
</evidence>
<evidence type="ECO:0000256" key="2">
    <source>
        <dbReference type="ARBA" id="ARBA00022723"/>
    </source>
</evidence>
<dbReference type="SUPFAM" id="SSF51338">
    <property type="entry name" value="Composite domain of metallo-dependent hydrolases"/>
    <property type="match status" value="1"/>
</dbReference>
<keyword evidence="2" id="KW-0479">Metal-binding</keyword>
<dbReference type="Gene3D" id="3.20.20.140">
    <property type="entry name" value="Metal-dependent hydrolases"/>
    <property type="match status" value="1"/>
</dbReference>
<reference evidence="8" key="1">
    <citation type="journal article" date="2019" name="Int. J. Syst. Evol. Microbiol.">
        <title>The Global Catalogue of Microorganisms (GCM) 10K type strain sequencing project: providing services to taxonomists for standard genome sequencing and annotation.</title>
        <authorList>
            <consortium name="The Broad Institute Genomics Platform"/>
            <consortium name="The Broad Institute Genome Sequencing Center for Infectious Disease"/>
            <person name="Wu L."/>
            <person name="Ma J."/>
        </authorList>
    </citation>
    <scope>NUCLEOTIDE SEQUENCE [LARGE SCALE GENOMIC DNA]</scope>
    <source>
        <strain evidence="8">CGMCC 1.12286</strain>
    </source>
</reference>
<dbReference type="EC" id="3.5.1.25" evidence="7"/>
<evidence type="ECO:0000259" key="6">
    <source>
        <dbReference type="Pfam" id="PF01979"/>
    </source>
</evidence>
<dbReference type="PIRSF" id="PIRSF038994">
    <property type="entry name" value="NagA"/>
    <property type="match status" value="1"/>
</dbReference>
<comment type="caution">
    <text evidence="7">The sequence shown here is derived from an EMBL/GenBank/DDBJ whole genome shotgun (WGS) entry which is preliminary data.</text>
</comment>
<dbReference type="Gene3D" id="2.30.40.10">
    <property type="entry name" value="Urease, subunit C, domain 1"/>
    <property type="match status" value="1"/>
</dbReference>
<dbReference type="PANTHER" id="PTHR11113:SF14">
    <property type="entry name" value="N-ACETYLGLUCOSAMINE-6-PHOSPHATE DEACETYLASE"/>
    <property type="match status" value="1"/>
</dbReference>
<evidence type="ECO:0000313" key="7">
    <source>
        <dbReference type="EMBL" id="MFD1675765.1"/>
    </source>
</evidence>
<comment type="similarity">
    <text evidence="1 5">Belongs to the metallo-dependent hydrolases superfamily. NagA family.</text>
</comment>
<dbReference type="RefSeq" id="WP_377943647.1">
    <property type="nucleotide sequence ID" value="NZ_JBHUCX010000035.1"/>
</dbReference>
<dbReference type="EMBL" id="JBHUCX010000035">
    <property type="protein sequence ID" value="MFD1675765.1"/>
    <property type="molecule type" value="Genomic_DNA"/>
</dbReference>